<feature type="transmembrane region" description="Helical" evidence="1">
    <location>
        <begin position="1015"/>
        <end position="1034"/>
    </location>
</feature>
<accession>I7LZQ0</accession>
<reference evidence="3" key="1">
    <citation type="journal article" date="2006" name="PLoS Biol.">
        <title>Macronuclear genome sequence of the ciliate Tetrahymena thermophila, a model eukaryote.</title>
        <authorList>
            <person name="Eisen J.A."/>
            <person name="Coyne R.S."/>
            <person name="Wu M."/>
            <person name="Wu D."/>
            <person name="Thiagarajan M."/>
            <person name="Wortman J.R."/>
            <person name="Badger J.H."/>
            <person name="Ren Q."/>
            <person name="Amedeo P."/>
            <person name="Jones K.M."/>
            <person name="Tallon L.J."/>
            <person name="Delcher A.L."/>
            <person name="Salzberg S.L."/>
            <person name="Silva J.C."/>
            <person name="Haas B.J."/>
            <person name="Majoros W.H."/>
            <person name="Farzad M."/>
            <person name="Carlton J.M."/>
            <person name="Smith R.K. Jr."/>
            <person name="Garg J."/>
            <person name="Pearlman R.E."/>
            <person name="Karrer K.M."/>
            <person name="Sun L."/>
            <person name="Manning G."/>
            <person name="Elde N.C."/>
            <person name="Turkewitz A.P."/>
            <person name="Asai D.J."/>
            <person name="Wilkes D.E."/>
            <person name="Wang Y."/>
            <person name="Cai H."/>
            <person name="Collins K."/>
            <person name="Stewart B.A."/>
            <person name="Lee S.R."/>
            <person name="Wilamowska K."/>
            <person name="Weinberg Z."/>
            <person name="Ruzzo W.L."/>
            <person name="Wloga D."/>
            <person name="Gaertig J."/>
            <person name="Frankel J."/>
            <person name="Tsao C.-C."/>
            <person name="Gorovsky M.A."/>
            <person name="Keeling P.J."/>
            <person name="Waller R.F."/>
            <person name="Patron N.J."/>
            <person name="Cherry J.M."/>
            <person name="Stover N.A."/>
            <person name="Krieger C.J."/>
            <person name="del Toro C."/>
            <person name="Ryder H.F."/>
            <person name="Williamson S.C."/>
            <person name="Barbeau R.A."/>
            <person name="Hamilton E.P."/>
            <person name="Orias E."/>
        </authorList>
    </citation>
    <scope>NUCLEOTIDE SEQUENCE [LARGE SCALE GENOMIC DNA]</scope>
    <source>
        <strain evidence="3">SB210</strain>
    </source>
</reference>
<feature type="transmembrane region" description="Helical" evidence="1">
    <location>
        <begin position="1214"/>
        <end position="1232"/>
    </location>
</feature>
<keyword evidence="1 2" id="KW-0812">Transmembrane</keyword>
<gene>
    <name evidence="2" type="ORF">TTHERM_00648550</name>
</gene>
<dbReference type="GeneID" id="7829222"/>
<keyword evidence="1" id="KW-0472">Membrane</keyword>
<dbReference type="RefSeq" id="XP_001032256.2">
    <property type="nucleotide sequence ID" value="XM_001032256.2"/>
</dbReference>
<keyword evidence="3" id="KW-1185">Reference proteome</keyword>
<organism evidence="2 3">
    <name type="scientific">Tetrahymena thermophila (strain SB210)</name>
    <dbReference type="NCBI Taxonomy" id="312017"/>
    <lineage>
        <taxon>Eukaryota</taxon>
        <taxon>Sar</taxon>
        <taxon>Alveolata</taxon>
        <taxon>Ciliophora</taxon>
        <taxon>Intramacronucleata</taxon>
        <taxon>Oligohymenophorea</taxon>
        <taxon>Hymenostomatida</taxon>
        <taxon>Tetrahymenina</taxon>
        <taxon>Tetrahymenidae</taxon>
        <taxon>Tetrahymena</taxon>
    </lineage>
</organism>
<dbReference type="KEGG" id="tet:TTHERM_00648550"/>
<sequence>MGELNPLTFSYIMFVIEVMKNETKSLCLALNCLNFYTKQLNFRQEQRLRQIIKFINHKVGIYNKKPISEKTEKLDFYNSISYDNNLYETFNMLKECLFLKKIALYQIGQNHINLTEVIGTFTLLRQKRDKLYTNLKQLAVINHSCGILMQMIDIFERSLYYQNSLTQAIQKKIKQRKAEFKCLLNFYSEDSCVIFITLLKEIGTIKRVTKNLEQVVPILNSQEAIGKNISYMQPKEISQVHNKILTNFITKQNLSFQIKNYDIIIGVDKNGWAIPYQMKLQTCLIGTSDFGACTWIKQIQDSCYYISTKYEQNYEIMTISYGFYQILFSKVVSPSKVQNISLESLMPSLNYFIKTQCPKEINRYSTIIVKPQNEEFCFSKDNFTQSDDLVQNLLKEEIFKIEADFYPFHHKYISFVQIKVHTIEKITDHKDKFDHQFIDQQKLILLSYLQNNNNGLNKKKLVQKKQTFVQSASFELNGNKKNLQKQNSLYLQENSELQQLNDEENCQKNDNQRNYQSEHKNEIQLIDQVSFNIPFDQLSPRDTDIFTQRHLIQPLPSSQFWDQFTYINYLSNQQLIQHPNSSQKNLVTIQEETNEKHIQQNKLFKADQIKQESQKIMQQIDQKNQLVQKKLGNFQQLNSGTQLKLLSQNNLESTEEQLSKIRCSSQSKQAQIQQKSDSTQKSNISHQHKQMIDYLQQSHKIYGLETIKYLGCITLVVMLILNVNSFVTLNTYLMEQREEYIYSDWVYKINLISQQIVGDISFLRMMKLTNFELPDPEEQKKFMAAIKDGQIQRKNYFQKLLIAYTNSKVQQGTQVFKEVSKQTVDFDFAYSLTSVDKQHISLYYALLEIYCYEFLTSDWKKNNDEEYYQLLINEIQLINKLDDFEKDVVLLVEQKYQEIRDSLFVSQLCDIISSTIFSLSFIPIFVYVQLKTKQFIGLLATFNPQKIKEMQFQVLYNEKRAERLSEQLNQKQKQIIKEEDNYKSGKYSQITSFEIQKNKNISSVSRLPLFQLKTLIYALCFILFNCTYSLAIGINMNNFMNDQENNSEFLNKINQIHSLTISIIEMEIILIDTRLEFDDDNTYKIYTEAIVEKSLKIQSALNDFYEIMAKQSKINRYQKNKFNKFINQMLEGNLCEVVNQNLQYLIIPGYNQTECEQVKFGIFSKGLITATKQFLDFVGQNGMLLNEEDDVAFFEGANKLFEDFPVKQQFYFKMYYTFSISAIQGFIESITYQEYDYLILLNRLFIALQISLFASSIYLIYFRFFTICSKQIQSTKRLLDIIDVAQLNDNQYINSFFRTNK</sequence>
<dbReference type="InParanoid" id="I7LZQ0"/>
<dbReference type="EMBL" id="GG662698">
    <property type="protein sequence ID" value="EAR84593.2"/>
    <property type="molecule type" value="Genomic_DNA"/>
</dbReference>
<feature type="transmembrane region" description="Helical" evidence="1">
    <location>
        <begin position="1244"/>
        <end position="1264"/>
    </location>
</feature>
<proteinExistence type="predicted"/>
<evidence type="ECO:0000313" key="3">
    <source>
        <dbReference type="Proteomes" id="UP000009168"/>
    </source>
</evidence>
<name>I7LZQ0_TETTS</name>
<evidence type="ECO:0000313" key="2">
    <source>
        <dbReference type="EMBL" id="EAR84593.2"/>
    </source>
</evidence>
<evidence type="ECO:0000256" key="1">
    <source>
        <dbReference type="SAM" id="Phobius"/>
    </source>
</evidence>
<protein>
    <submittedName>
        <fullName evidence="2">Transmembrane protein, putative</fullName>
    </submittedName>
</protein>
<dbReference type="OrthoDB" id="306704at2759"/>
<keyword evidence="1" id="KW-1133">Transmembrane helix</keyword>
<dbReference type="Proteomes" id="UP000009168">
    <property type="component" value="Unassembled WGS sequence"/>
</dbReference>